<evidence type="ECO:0000256" key="2">
    <source>
        <dbReference type="ARBA" id="ARBA00006671"/>
    </source>
</evidence>
<dbReference type="Gene3D" id="2.60.40.1090">
    <property type="entry name" value="Fimbrial-type adhesion domain"/>
    <property type="match status" value="1"/>
</dbReference>
<evidence type="ECO:0000256" key="4">
    <source>
        <dbReference type="ARBA" id="ARBA00023263"/>
    </source>
</evidence>
<keyword evidence="4" id="KW-0281">Fimbrium</keyword>
<keyword evidence="5" id="KW-0812">Transmembrane</keyword>
<dbReference type="EMBL" id="FNUD01000002">
    <property type="protein sequence ID" value="SEF10383.1"/>
    <property type="molecule type" value="Genomic_DNA"/>
</dbReference>
<keyword evidence="5" id="KW-0472">Membrane</keyword>
<dbReference type="PANTHER" id="PTHR33420">
    <property type="entry name" value="FIMBRIAL SUBUNIT ELFA-RELATED"/>
    <property type="match status" value="1"/>
</dbReference>
<evidence type="ECO:0000259" key="6">
    <source>
        <dbReference type="Pfam" id="PF00419"/>
    </source>
</evidence>
<evidence type="ECO:0000313" key="8">
    <source>
        <dbReference type="Proteomes" id="UP000183613"/>
    </source>
</evidence>
<dbReference type="SUPFAM" id="SSF49401">
    <property type="entry name" value="Bacterial adhesins"/>
    <property type="match status" value="1"/>
</dbReference>
<dbReference type="OrthoDB" id="6052505at2"/>
<feature type="transmembrane region" description="Helical" evidence="5">
    <location>
        <begin position="21"/>
        <end position="39"/>
    </location>
</feature>
<comment type="caution">
    <text evidence="7">The sequence shown here is derived from an EMBL/GenBank/DDBJ whole genome shotgun (WGS) entry which is preliminary data.</text>
</comment>
<organism evidence="7 8">
    <name type="scientific">Pseudomonas deceptionensis</name>
    <dbReference type="NCBI Taxonomy" id="882211"/>
    <lineage>
        <taxon>Bacteria</taxon>
        <taxon>Pseudomonadati</taxon>
        <taxon>Pseudomonadota</taxon>
        <taxon>Gammaproteobacteria</taxon>
        <taxon>Pseudomonadales</taxon>
        <taxon>Pseudomonadaceae</taxon>
        <taxon>Pseudomonas</taxon>
    </lineage>
</organism>
<dbReference type="RefSeq" id="WP_139272586.1">
    <property type="nucleotide sequence ID" value="NZ_FNUD01000002.1"/>
</dbReference>
<proteinExistence type="inferred from homology"/>
<dbReference type="InterPro" id="IPR050263">
    <property type="entry name" value="Bact_Fimbrial_Adh_Pro"/>
</dbReference>
<evidence type="ECO:0000256" key="1">
    <source>
        <dbReference type="ARBA" id="ARBA00004561"/>
    </source>
</evidence>
<sequence length="347" mass="36839">MNTITYRAPRKFYCPAKTAKKIIMTLVVMGGSFFSYAALASCTVEGAIDRLMDNTDSWIVQVDGSAPVGSFLALIKLNGSLTDTIITCDATGSELEINSDYPLVFTTPDYNVYESGIPGIGMGFYISTNLFSGKAPHLFTTLSDTYTIESFISNEIALFKTGEILTGGKILPTHIAMRGTIRNHDYTNFLNITLAQPITVTILRPTCVANTPILNVNLGEVNISDFNQSGRTTPQNFSIDLNCTGGSGTRDVHVTLTDANSPANASTQLNLSPNSGAQGIALEVHNKFGAVSFGPDLSGTGNPGQWLDGAAGVGSYSIPLSVNYVRLPGPIKGGTANSGVTYTLNYD</sequence>
<comment type="subcellular location">
    <subcellularLocation>
        <location evidence="1">Fimbrium</location>
    </subcellularLocation>
</comment>
<keyword evidence="8" id="KW-1185">Reference proteome</keyword>
<evidence type="ECO:0000256" key="5">
    <source>
        <dbReference type="SAM" id="Phobius"/>
    </source>
</evidence>
<name>A0A1H5P8Z6_PSEDM</name>
<protein>
    <submittedName>
        <fullName evidence="7">Pilin (Type 1 fimbria component protein)</fullName>
    </submittedName>
</protein>
<keyword evidence="5" id="KW-1133">Transmembrane helix</keyword>
<reference evidence="7" key="1">
    <citation type="submission" date="2016-10" db="EMBL/GenBank/DDBJ databases">
        <authorList>
            <person name="Varghese N."/>
            <person name="Submissions S."/>
        </authorList>
    </citation>
    <scope>NUCLEOTIDE SEQUENCE [LARGE SCALE GENOMIC DNA]</scope>
    <source>
        <strain evidence="7">LMG 25555</strain>
    </source>
</reference>
<dbReference type="GO" id="GO:0009289">
    <property type="term" value="C:pilus"/>
    <property type="evidence" value="ECO:0007669"/>
    <property type="project" value="UniProtKB-SubCell"/>
</dbReference>
<comment type="similarity">
    <text evidence="2">Belongs to the fimbrial protein family.</text>
</comment>
<dbReference type="GO" id="GO:0043709">
    <property type="term" value="P:cell adhesion involved in single-species biofilm formation"/>
    <property type="evidence" value="ECO:0007669"/>
    <property type="project" value="TreeGrafter"/>
</dbReference>
<keyword evidence="3" id="KW-0732">Signal</keyword>
<dbReference type="AlphaFoldDB" id="A0A1H5P8Z6"/>
<evidence type="ECO:0000313" key="7">
    <source>
        <dbReference type="EMBL" id="SEF10383.1"/>
    </source>
</evidence>
<dbReference type="InterPro" id="IPR000259">
    <property type="entry name" value="Adhesion_dom_fimbrial"/>
</dbReference>
<dbReference type="InterPro" id="IPR008966">
    <property type="entry name" value="Adhesion_dom_sf"/>
</dbReference>
<evidence type="ECO:0000256" key="3">
    <source>
        <dbReference type="ARBA" id="ARBA00022729"/>
    </source>
</evidence>
<dbReference type="Pfam" id="PF00419">
    <property type="entry name" value="Fimbrial"/>
    <property type="match status" value="1"/>
</dbReference>
<dbReference type="Proteomes" id="UP000183613">
    <property type="component" value="Unassembled WGS sequence"/>
</dbReference>
<dbReference type="Gene3D" id="2.60.40.3310">
    <property type="match status" value="1"/>
</dbReference>
<feature type="domain" description="Fimbrial-type adhesion" evidence="6">
    <location>
        <begin position="199"/>
        <end position="347"/>
    </location>
</feature>
<gene>
    <name evidence="7" type="ORF">SAMN04489800_4749</name>
</gene>
<accession>A0A1H5P8Z6</accession>
<dbReference type="InterPro" id="IPR036937">
    <property type="entry name" value="Adhesion_dom_fimbrial_sf"/>
</dbReference>
<dbReference type="PANTHER" id="PTHR33420:SF3">
    <property type="entry name" value="FIMBRIAL SUBUNIT ELFA"/>
    <property type="match status" value="1"/>
</dbReference>